<dbReference type="Pfam" id="PF00023">
    <property type="entry name" value="Ank"/>
    <property type="match status" value="2"/>
</dbReference>
<evidence type="ECO:0000256" key="5">
    <source>
        <dbReference type="SAM" id="Phobius"/>
    </source>
</evidence>
<feature type="repeat" description="ANK" evidence="3">
    <location>
        <begin position="231"/>
        <end position="257"/>
    </location>
</feature>
<dbReference type="Proteomes" id="UP000583944">
    <property type="component" value="Unassembled WGS sequence"/>
</dbReference>
<feature type="region of interest" description="Disordered" evidence="4">
    <location>
        <begin position="297"/>
        <end position="343"/>
    </location>
</feature>
<dbReference type="SUPFAM" id="SSF48403">
    <property type="entry name" value="Ankyrin repeat"/>
    <property type="match status" value="1"/>
</dbReference>
<sequence length="485" mass="53271">MRSGGVFSPKPTYLKKKQRKKCDIYMFLEFVFFSTVYSCVLESTHMPPFCLKDFRCKNFFSLSFIYCLMSFLTFIHTNPKTKKQKKLAMASMKYGEVALNSAFREACQHGDLPAVKDYVSRGCDLESASSDGCTGLWLAAEAGHTEVVDFLCSIGVNTNVARSPGGATALFLASQNGHIAVARLLLQFGADPNACRETGATPIFIAAQQGHLEMIQLLIHSGGTPTTPNHQGVSPIMVAAHQGHVGCVQLLLEKGCDPYEVAMGRNTIEWAEASGHGKEIAQAVMQGAVTQLSVEKQEDIVSPSAAGGSGSNEGGRRREQDDGISSRPELMRPETGGTEGRQQDVSVVSFSMINSVSSYEPQYLLRGRHTAGPLSTVLQGTAREAGKSERGRSKASDLYSHDGFTFRTSASRQKVLMKRENEANASFMAMQRSMFQKHHARLVVGEPRPIDVQETQARWDIWKRTLYEQIRQLERSGKTSSGDFL</sequence>
<dbReference type="PRINTS" id="PR01415">
    <property type="entry name" value="ANKYRIN"/>
</dbReference>
<name>A0A7J6Y5S4_TRYCR</name>
<evidence type="ECO:0000256" key="3">
    <source>
        <dbReference type="PROSITE-ProRule" id="PRU00023"/>
    </source>
</evidence>
<organism evidence="6 7">
    <name type="scientific">Trypanosoma cruzi</name>
    <dbReference type="NCBI Taxonomy" id="5693"/>
    <lineage>
        <taxon>Eukaryota</taxon>
        <taxon>Discoba</taxon>
        <taxon>Euglenozoa</taxon>
        <taxon>Kinetoplastea</taxon>
        <taxon>Metakinetoplastina</taxon>
        <taxon>Trypanosomatida</taxon>
        <taxon>Trypanosomatidae</taxon>
        <taxon>Trypanosoma</taxon>
        <taxon>Schizotrypanum</taxon>
    </lineage>
</organism>
<feature type="transmembrane region" description="Helical" evidence="5">
    <location>
        <begin position="24"/>
        <end position="46"/>
    </location>
</feature>
<keyword evidence="5" id="KW-1133">Transmembrane helix</keyword>
<keyword evidence="5" id="KW-0472">Membrane</keyword>
<dbReference type="InterPro" id="IPR036770">
    <property type="entry name" value="Ankyrin_rpt-contain_sf"/>
</dbReference>
<evidence type="ECO:0000256" key="2">
    <source>
        <dbReference type="ARBA" id="ARBA00023043"/>
    </source>
</evidence>
<accession>A0A7J6Y5S4</accession>
<gene>
    <name evidence="6" type="ORF">ECC02_005302</name>
</gene>
<evidence type="ECO:0000256" key="1">
    <source>
        <dbReference type="ARBA" id="ARBA00022737"/>
    </source>
</evidence>
<feature type="repeat" description="ANK" evidence="3">
    <location>
        <begin position="131"/>
        <end position="163"/>
    </location>
</feature>
<keyword evidence="2 3" id="KW-0040">ANK repeat</keyword>
<dbReference type="InterPro" id="IPR002110">
    <property type="entry name" value="Ankyrin_rpt"/>
</dbReference>
<dbReference type="Pfam" id="PF12796">
    <property type="entry name" value="Ank_2"/>
    <property type="match status" value="1"/>
</dbReference>
<keyword evidence="5" id="KW-0812">Transmembrane</keyword>
<dbReference type="EMBL" id="JABDHM010000035">
    <property type="protein sequence ID" value="KAF5221590.1"/>
    <property type="molecule type" value="Genomic_DNA"/>
</dbReference>
<dbReference type="PROSITE" id="PS50088">
    <property type="entry name" value="ANK_REPEAT"/>
    <property type="match status" value="4"/>
</dbReference>
<keyword evidence="1" id="KW-0677">Repeat</keyword>
<evidence type="ECO:0008006" key="8">
    <source>
        <dbReference type="Google" id="ProtNLM"/>
    </source>
</evidence>
<dbReference type="AlphaFoldDB" id="A0A7J6Y5S4"/>
<dbReference type="PROSITE" id="PS50297">
    <property type="entry name" value="ANK_REP_REGION"/>
    <property type="match status" value="4"/>
</dbReference>
<dbReference type="SMART" id="SM00248">
    <property type="entry name" value="ANK"/>
    <property type="match status" value="5"/>
</dbReference>
<reference evidence="6 7" key="1">
    <citation type="journal article" date="2019" name="Genome Biol. Evol.">
        <title>Nanopore Sequencing Significantly Improves Genome Assembly of the Protozoan Parasite Trypanosoma cruzi.</title>
        <authorList>
            <person name="Diaz-Viraque F."/>
            <person name="Pita S."/>
            <person name="Greif G."/>
            <person name="de Souza R.C.M."/>
            <person name="Iraola G."/>
            <person name="Robello C."/>
        </authorList>
    </citation>
    <scope>NUCLEOTIDE SEQUENCE [LARGE SCALE GENOMIC DNA]</scope>
    <source>
        <strain evidence="6 7">Berenice</strain>
    </source>
</reference>
<feature type="repeat" description="ANK" evidence="3">
    <location>
        <begin position="198"/>
        <end position="230"/>
    </location>
</feature>
<comment type="caution">
    <text evidence="6">The sequence shown here is derived from an EMBL/GenBank/DDBJ whole genome shotgun (WGS) entry which is preliminary data.</text>
</comment>
<dbReference type="VEuPathDB" id="TriTrypDB:BCY84_19914"/>
<feature type="repeat" description="ANK" evidence="3">
    <location>
        <begin position="165"/>
        <end position="197"/>
    </location>
</feature>
<proteinExistence type="predicted"/>
<feature type="transmembrane region" description="Helical" evidence="5">
    <location>
        <begin position="58"/>
        <end position="77"/>
    </location>
</feature>
<evidence type="ECO:0000256" key="4">
    <source>
        <dbReference type="SAM" id="MobiDB-lite"/>
    </source>
</evidence>
<protein>
    <recommendedName>
        <fullName evidence="8">Ankyrin repeat protein</fullName>
    </recommendedName>
</protein>
<evidence type="ECO:0000313" key="6">
    <source>
        <dbReference type="EMBL" id="KAF5221590.1"/>
    </source>
</evidence>
<dbReference type="PANTHER" id="PTHR24171:SF9">
    <property type="entry name" value="ANKYRIN REPEAT DOMAIN-CONTAINING PROTEIN 39"/>
    <property type="match status" value="1"/>
</dbReference>
<dbReference type="Gene3D" id="1.25.40.20">
    <property type="entry name" value="Ankyrin repeat-containing domain"/>
    <property type="match status" value="1"/>
</dbReference>
<evidence type="ECO:0000313" key="7">
    <source>
        <dbReference type="Proteomes" id="UP000583944"/>
    </source>
</evidence>
<dbReference type="PANTHER" id="PTHR24171">
    <property type="entry name" value="ANKYRIN REPEAT DOMAIN-CONTAINING PROTEIN 39-RELATED"/>
    <property type="match status" value="1"/>
</dbReference>
<dbReference type="VEuPathDB" id="TriTrypDB:ECC02_005302"/>